<dbReference type="GO" id="GO:0097361">
    <property type="term" value="C:cytosolic [4Fe-4S] assembly targeting complex"/>
    <property type="evidence" value="ECO:0007669"/>
    <property type="project" value="TreeGrafter"/>
</dbReference>
<organism evidence="2 3">
    <name type="scientific">Paramecium octaurelia</name>
    <dbReference type="NCBI Taxonomy" id="43137"/>
    <lineage>
        <taxon>Eukaryota</taxon>
        <taxon>Sar</taxon>
        <taxon>Alveolata</taxon>
        <taxon>Ciliophora</taxon>
        <taxon>Intramacronucleata</taxon>
        <taxon>Oligohymenophorea</taxon>
        <taxon>Peniculida</taxon>
        <taxon>Parameciidae</taxon>
        <taxon>Paramecium</taxon>
    </lineage>
</organism>
<dbReference type="Pfam" id="PF00400">
    <property type="entry name" value="WD40"/>
    <property type="match status" value="3"/>
</dbReference>
<evidence type="ECO:0000313" key="3">
    <source>
        <dbReference type="Proteomes" id="UP000683925"/>
    </source>
</evidence>
<accession>A0A8S1VLK1</accession>
<evidence type="ECO:0008006" key="4">
    <source>
        <dbReference type="Google" id="ProtNLM"/>
    </source>
</evidence>
<dbReference type="EMBL" id="CAJJDP010000069">
    <property type="protein sequence ID" value="CAD8178110.1"/>
    <property type="molecule type" value="Genomic_DNA"/>
</dbReference>
<dbReference type="Proteomes" id="UP000683925">
    <property type="component" value="Unassembled WGS sequence"/>
</dbReference>
<protein>
    <recommendedName>
        <fullName evidence="4">WD40-repeat-containing domain</fullName>
    </recommendedName>
</protein>
<name>A0A8S1VLK1_PAROT</name>
<dbReference type="SMART" id="SM00320">
    <property type="entry name" value="WD40"/>
    <property type="match status" value="3"/>
</dbReference>
<reference evidence="2" key="1">
    <citation type="submission" date="2021-01" db="EMBL/GenBank/DDBJ databases">
        <authorList>
            <consortium name="Genoscope - CEA"/>
            <person name="William W."/>
        </authorList>
    </citation>
    <scope>NUCLEOTIDE SEQUENCE</scope>
</reference>
<dbReference type="OrthoDB" id="311895at2759"/>
<feature type="repeat" description="WD" evidence="1">
    <location>
        <begin position="25"/>
        <end position="66"/>
    </location>
</feature>
<dbReference type="PROSITE" id="PS50294">
    <property type="entry name" value="WD_REPEATS_REGION"/>
    <property type="match status" value="2"/>
</dbReference>
<dbReference type="PANTHER" id="PTHR19920">
    <property type="entry name" value="WD40 PROTEIN CIAO1"/>
    <property type="match status" value="1"/>
</dbReference>
<dbReference type="PROSITE" id="PS50082">
    <property type="entry name" value="WD_REPEATS_2"/>
    <property type="match status" value="2"/>
</dbReference>
<proteinExistence type="predicted"/>
<gene>
    <name evidence="2" type="ORF">POCTA_138.1.T0700154</name>
</gene>
<keyword evidence="3" id="KW-1185">Reference proteome</keyword>
<comment type="caution">
    <text evidence="2">The sequence shown here is derived from an EMBL/GenBank/DDBJ whole genome shotgun (WGS) entry which is preliminary data.</text>
</comment>
<dbReference type="InterPro" id="IPR001680">
    <property type="entry name" value="WD40_rpt"/>
</dbReference>
<feature type="repeat" description="WD" evidence="1">
    <location>
        <begin position="116"/>
        <end position="148"/>
    </location>
</feature>
<sequence length="294" mass="34435">MISGCSNFIKLWEFKAGQLNLIRNLEGHQDIVTYLLFSSNSNNFVSGSLDGHLKCWSYLQQNQLKQSKTYEFHEKGISCIIMNKKENLVFTSDMEKQIIIWEADLSSNYLSIHQVLDNHNKQVNALSLNESETILVSCGLDKLIIIWQKVQDQWTYKRNVNLQAYDFGTRIKFINNDRFIWVSGLVNGQDFVFDYQFNLQNDTIQKRNKSILSEKDLKDSLFFPIFLNKEKNIVVIKHKIYIYLYQKDDQGLLNSLHLKKLNTNETYGAITSDGQYLVTWDQSKLRYEVSKIII</sequence>
<dbReference type="AlphaFoldDB" id="A0A8S1VLK1"/>
<evidence type="ECO:0000256" key="1">
    <source>
        <dbReference type="PROSITE-ProRule" id="PRU00221"/>
    </source>
</evidence>
<dbReference type="PANTHER" id="PTHR19920:SF0">
    <property type="entry name" value="CYTOSOLIC IRON-SULFUR PROTEIN ASSEMBLY PROTEIN CIAO1-RELATED"/>
    <property type="match status" value="1"/>
</dbReference>
<keyword evidence="1" id="KW-0853">WD repeat</keyword>
<dbReference type="GO" id="GO:0016226">
    <property type="term" value="P:iron-sulfur cluster assembly"/>
    <property type="evidence" value="ECO:0007669"/>
    <property type="project" value="TreeGrafter"/>
</dbReference>
<evidence type="ECO:0000313" key="2">
    <source>
        <dbReference type="EMBL" id="CAD8178110.1"/>
    </source>
</evidence>